<evidence type="ECO:0000313" key="1">
    <source>
        <dbReference type="EMBL" id="PTX62398.1"/>
    </source>
</evidence>
<gene>
    <name evidence="1" type="ORF">C8N31_11917</name>
</gene>
<organism evidence="1 2">
    <name type="scientific">Sulfitobacter mediterraneus</name>
    <dbReference type="NCBI Taxonomy" id="83219"/>
    <lineage>
        <taxon>Bacteria</taxon>
        <taxon>Pseudomonadati</taxon>
        <taxon>Pseudomonadota</taxon>
        <taxon>Alphaproteobacteria</taxon>
        <taxon>Rhodobacterales</taxon>
        <taxon>Roseobacteraceae</taxon>
        <taxon>Sulfitobacter</taxon>
    </lineage>
</organism>
<name>A0A2T6C270_9RHOB</name>
<proteinExistence type="predicted"/>
<comment type="caution">
    <text evidence="1">The sequence shown here is derived from an EMBL/GenBank/DDBJ whole genome shotgun (WGS) entry which is preliminary data.</text>
</comment>
<dbReference type="AlphaFoldDB" id="A0A2T6C270"/>
<reference evidence="1 2" key="1">
    <citation type="submission" date="2018-04" db="EMBL/GenBank/DDBJ databases">
        <title>Genomic Encyclopedia of Archaeal and Bacterial Type Strains, Phase II (KMG-II): from individual species to whole genera.</title>
        <authorList>
            <person name="Goeker M."/>
        </authorList>
    </citation>
    <scope>NUCLEOTIDE SEQUENCE [LARGE SCALE GENOMIC DNA]</scope>
    <source>
        <strain evidence="1 2">DSM 12244</strain>
    </source>
</reference>
<dbReference type="EMBL" id="QBKU01000019">
    <property type="protein sequence ID" value="PTX62398.1"/>
    <property type="molecule type" value="Genomic_DNA"/>
</dbReference>
<evidence type="ECO:0008006" key="3">
    <source>
        <dbReference type="Google" id="ProtNLM"/>
    </source>
</evidence>
<protein>
    <recommendedName>
        <fullName evidence="3">Tetratricopeptide repeat protein</fullName>
    </recommendedName>
</protein>
<dbReference type="Proteomes" id="UP000244092">
    <property type="component" value="Unassembled WGS sequence"/>
</dbReference>
<sequence length="85" mass="9715">MNMWAALYAFQNGDLDKATEMVEAARKTNAHIVGQLLLKRQPKRSNEQWVAAGSIEEAKAHSVQAYDLWRALDGAEEWLSQFPRR</sequence>
<accession>A0A2T6C270</accession>
<evidence type="ECO:0000313" key="2">
    <source>
        <dbReference type="Proteomes" id="UP000244092"/>
    </source>
</evidence>